<proteinExistence type="predicted"/>
<dbReference type="EMBL" id="LT799839">
    <property type="protein sequence ID" value="SLK20154.1"/>
    <property type="molecule type" value="Genomic_DNA"/>
</dbReference>
<dbReference type="GeneID" id="78828606"/>
<dbReference type="Proteomes" id="UP000190476">
    <property type="component" value="Chromosome I"/>
</dbReference>
<reference evidence="3" key="1">
    <citation type="submission" date="2017-03" db="EMBL/GenBank/DDBJ databases">
        <authorList>
            <person name="Falquet L."/>
            <person name="Falquet L."/>
        </authorList>
    </citation>
    <scope>NUCLEOTIDE SEQUENCE [LARGE SCALE GENOMIC DNA]</scope>
</reference>
<keyword evidence="1" id="KW-0812">Transmembrane</keyword>
<keyword evidence="1" id="KW-1133">Transmembrane helix</keyword>
<evidence type="ECO:0000313" key="3">
    <source>
        <dbReference type="Proteomes" id="UP000190476"/>
    </source>
</evidence>
<gene>
    <name evidence="2" type="ORF">CCH01_18240</name>
</gene>
<keyword evidence="3" id="KW-1185">Reference proteome</keyword>
<protein>
    <submittedName>
        <fullName evidence="2">Uncharacterized protein</fullName>
    </submittedName>
</protein>
<sequence>MKLMQVLLIIAVGVIMALIDVTPYLEAYNKINKPKKKKKEDNK</sequence>
<dbReference type="RefSeq" id="WP_259678957.1">
    <property type="nucleotide sequence ID" value="NZ_CBML010000006.1"/>
</dbReference>
<name>A0A1U6JIJ6_9CLOT</name>
<accession>A0A1U6JIJ6</accession>
<organism evidence="2 3">
    <name type="scientific">Clostridium chauvoei JF4335</name>
    <dbReference type="NCBI Taxonomy" id="1351755"/>
    <lineage>
        <taxon>Bacteria</taxon>
        <taxon>Bacillati</taxon>
        <taxon>Bacillota</taxon>
        <taxon>Clostridia</taxon>
        <taxon>Eubacteriales</taxon>
        <taxon>Clostridiaceae</taxon>
        <taxon>Clostridium</taxon>
    </lineage>
</organism>
<evidence type="ECO:0000256" key="1">
    <source>
        <dbReference type="SAM" id="Phobius"/>
    </source>
</evidence>
<keyword evidence="1" id="KW-0472">Membrane</keyword>
<feature type="transmembrane region" description="Helical" evidence="1">
    <location>
        <begin position="6"/>
        <end position="28"/>
    </location>
</feature>
<evidence type="ECO:0000313" key="2">
    <source>
        <dbReference type="EMBL" id="SLK20154.1"/>
    </source>
</evidence>
<dbReference type="AlphaFoldDB" id="A0A1U6JIJ6"/>